<dbReference type="Proteomes" id="UP000008207">
    <property type="component" value="Chromosome"/>
</dbReference>
<dbReference type="STRING" id="460265.Mnod_4914"/>
<keyword evidence="3" id="KW-0176">Collagen</keyword>
<dbReference type="eggNOG" id="COG3468">
    <property type="taxonomic scope" value="Bacteria"/>
</dbReference>
<dbReference type="EMBL" id="CP001349">
    <property type="protein sequence ID" value="ACL59771.1"/>
    <property type="molecule type" value="Genomic_DNA"/>
</dbReference>
<keyword evidence="2" id="KW-0732">Signal</keyword>
<feature type="region of interest" description="Disordered" evidence="1">
    <location>
        <begin position="124"/>
        <end position="212"/>
    </location>
</feature>
<dbReference type="PANTHER" id="PTHR24023:SF1082">
    <property type="entry name" value="COLLAGEN TRIPLE HELIX REPEAT"/>
    <property type="match status" value="1"/>
</dbReference>
<dbReference type="HOGENOM" id="CLU_982844_0_0_5"/>
<organism evidence="3 4">
    <name type="scientific">Methylobacterium nodulans (strain LMG 21967 / CNCM I-2342 / ORS 2060)</name>
    <dbReference type="NCBI Taxonomy" id="460265"/>
    <lineage>
        <taxon>Bacteria</taxon>
        <taxon>Pseudomonadati</taxon>
        <taxon>Pseudomonadota</taxon>
        <taxon>Alphaproteobacteria</taxon>
        <taxon>Hyphomicrobiales</taxon>
        <taxon>Methylobacteriaceae</taxon>
        <taxon>Methylobacterium</taxon>
    </lineage>
</organism>
<dbReference type="Pfam" id="PF01391">
    <property type="entry name" value="Collagen"/>
    <property type="match status" value="1"/>
</dbReference>
<dbReference type="OrthoDB" id="7960055at2"/>
<dbReference type="GO" id="GO:0005615">
    <property type="term" value="C:extracellular space"/>
    <property type="evidence" value="ECO:0007669"/>
    <property type="project" value="TreeGrafter"/>
</dbReference>
<accession>B8IH79</accession>
<proteinExistence type="predicted"/>
<feature type="compositionally biased region" description="Basic and acidic residues" evidence="1">
    <location>
        <begin position="154"/>
        <end position="193"/>
    </location>
</feature>
<evidence type="ECO:0000256" key="2">
    <source>
        <dbReference type="SAM" id="SignalP"/>
    </source>
</evidence>
<dbReference type="AlphaFoldDB" id="B8IH79"/>
<evidence type="ECO:0000313" key="4">
    <source>
        <dbReference type="Proteomes" id="UP000008207"/>
    </source>
</evidence>
<protein>
    <submittedName>
        <fullName evidence="3">Collagen triple helix repeat protein</fullName>
    </submittedName>
</protein>
<dbReference type="InterPro" id="IPR008160">
    <property type="entry name" value="Collagen"/>
</dbReference>
<dbReference type="PANTHER" id="PTHR24023">
    <property type="entry name" value="COLLAGEN ALPHA"/>
    <property type="match status" value="1"/>
</dbReference>
<feature type="region of interest" description="Disordered" evidence="1">
    <location>
        <begin position="24"/>
        <end position="51"/>
    </location>
</feature>
<dbReference type="InterPro" id="IPR050149">
    <property type="entry name" value="Collagen_superfamily"/>
</dbReference>
<gene>
    <name evidence="3" type="ordered locus">Mnod_4914</name>
</gene>
<evidence type="ECO:0000313" key="3">
    <source>
        <dbReference type="EMBL" id="ACL59771.1"/>
    </source>
</evidence>
<dbReference type="RefSeq" id="WP_015931400.1">
    <property type="nucleotide sequence ID" value="NC_011894.1"/>
</dbReference>
<evidence type="ECO:0000256" key="1">
    <source>
        <dbReference type="SAM" id="MobiDB-lite"/>
    </source>
</evidence>
<sequence length="283" mass="28282">MRPRRAVLVLFACALLGAGPTFAQGEPPPDAVQAPAPSQAPRHPARKPAPPAGIQVWDARIEGGDLRISGSVGKPGVVVTVDDDIPVQTDRRGRFSLHVPYLPPNCVATLKAGEESREIVVANCGATGPQGPKGEPGPTGPQGVAGLPGPKGDPGPRGEPGPKGEPGPRGEAGAKGEPGPKGDPGPRGERGPKGEAGLPGAPGPRGEPGPAAAVTATSLPMRMLRSEGCADGACELACDSGETFVSAYCLRAGSPTFSRRTGGEAVASCPAESAGMVGFCAKL</sequence>
<keyword evidence="4" id="KW-1185">Reference proteome</keyword>
<feature type="chain" id="PRO_5002874545" evidence="2">
    <location>
        <begin position="24"/>
        <end position="283"/>
    </location>
</feature>
<dbReference type="KEGG" id="mno:Mnod_4914"/>
<dbReference type="GO" id="GO:0031012">
    <property type="term" value="C:extracellular matrix"/>
    <property type="evidence" value="ECO:0007669"/>
    <property type="project" value="TreeGrafter"/>
</dbReference>
<reference evidence="3 4" key="1">
    <citation type="submission" date="2009-01" db="EMBL/GenBank/DDBJ databases">
        <title>Complete sequence of chromosome of Methylobacterium nodulans ORS 2060.</title>
        <authorList>
            <consortium name="US DOE Joint Genome Institute"/>
            <person name="Lucas S."/>
            <person name="Copeland A."/>
            <person name="Lapidus A."/>
            <person name="Glavina del Rio T."/>
            <person name="Dalin E."/>
            <person name="Tice H."/>
            <person name="Bruce D."/>
            <person name="Goodwin L."/>
            <person name="Pitluck S."/>
            <person name="Sims D."/>
            <person name="Brettin T."/>
            <person name="Detter J.C."/>
            <person name="Han C."/>
            <person name="Larimer F."/>
            <person name="Land M."/>
            <person name="Hauser L."/>
            <person name="Kyrpides N."/>
            <person name="Ivanova N."/>
            <person name="Marx C.J."/>
            <person name="Richardson P."/>
        </authorList>
    </citation>
    <scope>NUCLEOTIDE SEQUENCE [LARGE SCALE GENOMIC DNA]</scope>
    <source>
        <strain evidence="4">LMG 21967 / CNCM I-2342 / ORS 2060</strain>
    </source>
</reference>
<feature type="signal peptide" evidence="2">
    <location>
        <begin position="1"/>
        <end position="23"/>
    </location>
</feature>
<name>B8IH79_METNO</name>